<gene>
    <name evidence="1" type="ORF">DCO56_07430</name>
</gene>
<accession>A0A363NVF1</accession>
<reference evidence="1 2" key="1">
    <citation type="submission" date="2018-04" db="EMBL/GenBank/DDBJ databases">
        <title>Sphingobacterium sp. M46 Genome.</title>
        <authorList>
            <person name="Cheng J."/>
            <person name="Li Y."/>
        </authorList>
    </citation>
    <scope>NUCLEOTIDE SEQUENCE [LARGE SCALE GENOMIC DNA]</scope>
    <source>
        <strain evidence="1 2">M46</strain>
    </source>
</reference>
<comment type="caution">
    <text evidence="1">The sequence shown here is derived from an EMBL/GenBank/DDBJ whole genome shotgun (WGS) entry which is preliminary data.</text>
</comment>
<dbReference type="Proteomes" id="UP000250831">
    <property type="component" value="Unassembled WGS sequence"/>
</dbReference>
<evidence type="ECO:0000313" key="1">
    <source>
        <dbReference type="EMBL" id="PUV24792.1"/>
    </source>
</evidence>
<organism evidence="1 2">
    <name type="scientific">Sphingobacterium athyrii</name>
    <dbReference type="NCBI Taxonomy" id="2152717"/>
    <lineage>
        <taxon>Bacteria</taxon>
        <taxon>Pseudomonadati</taxon>
        <taxon>Bacteroidota</taxon>
        <taxon>Sphingobacteriia</taxon>
        <taxon>Sphingobacteriales</taxon>
        <taxon>Sphingobacteriaceae</taxon>
        <taxon>Sphingobacterium</taxon>
    </lineage>
</organism>
<protein>
    <submittedName>
        <fullName evidence="1">Uncharacterized protein</fullName>
    </submittedName>
</protein>
<sequence length="79" mass="9654">MVIAMKSLVYRIMIALFNWKHCRNIRNYQFGFYAKLVFWLVSFEKWMTRTIFWSKTCFSNVFFNDNLNIIISINNVKNI</sequence>
<proteinExistence type="predicted"/>
<name>A0A363NVF1_9SPHI</name>
<dbReference type="AlphaFoldDB" id="A0A363NVF1"/>
<keyword evidence="2" id="KW-1185">Reference proteome</keyword>
<dbReference type="EMBL" id="QCXX01000002">
    <property type="protein sequence ID" value="PUV24792.1"/>
    <property type="molecule type" value="Genomic_DNA"/>
</dbReference>
<evidence type="ECO:0000313" key="2">
    <source>
        <dbReference type="Proteomes" id="UP000250831"/>
    </source>
</evidence>